<dbReference type="AlphaFoldDB" id="A0A8H3G2B8"/>
<dbReference type="Proteomes" id="UP000664203">
    <property type="component" value="Unassembled WGS sequence"/>
</dbReference>
<accession>A0A8H3G2B8</accession>
<feature type="compositionally biased region" description="Polar residues" evidence="1">
    <location>
        <begin position="26"/>
        <end position="36"/>
    </location>
</feature>
<dbReference type="GO" id="GO:0031011">
    <property type="term" value="C:Ino80 complex"/>
    <property type="evidence" value="ECO:0007669"/>
    <property type="project" value="InterPro"/>
</dbReference>
<dbReference type="OrthoDB" id="4093188at2759"/>
<feature type="compositionally biased region" description="Low complexity" evidence="1">
    <location>
        <begin position="15"/>
        <end position="25"/>
    </location>
</feature>
<dbReference type="GO" id="GO:0006338">
    <property type="term" value="P:chromatin remodeling"/>
    <property type="evidence" value="ECO:0007669"/>
    <property type="project" value="InterPro"/>
</dbReference>
<dbReference type="PANTHER" id="PTHR28061">
    <property type="entry name" value="INO EIGHTY SUBUNIT 4"/>
    <property type="match status" value="1"/>
</dbReference>
<dbReference type="EMBL" id="CAJPDR010000378">
    <property type="protein sequence ID" value="CAF9934455.1"/>
    <property type="molecule type" value="Genomic_DNA"/>
</dbReference>
<comment type="caution">
    <text evidence="2">The sequence shown here is derived from an EMBL/GenBank/DDBJ whole genome shotgun (WGS) entry which is preliminary data.</text>
</comment>
<reference evidence="2" key="1">
    <citation type="submission" date="2021-03" db="EMBL/GenBank/DDBJ databases">
        <authorList>
            <person name="Tagirdzhanova G."/>
        </authorList>
    </citation>
    <scope>NUCLEOTIDE SEQUENCE</scope>
</reference>
<dbReference type="PANTHER" id="PTHR28061:SF1">
    <property type="entry name" value="INO80 COMPLEX SUBUNIT 4"/>
    <property type="match status" value="1"/>
</dbReference>
<keyword evidence="3" id="KW-1185">Reference proteome</keyword>
<proteinExistence type="predicted"/>
<name>A0A8H3G2B8_9LECA</name>
<evidence type="ECO:0000313" key="3">
    <source>
        <dbReference type="Proteomes" id="UP000664203"/>
    </source>
</evidence>
<dbReference type="InterPro" id="IPR013175">
    <property type="entry name" value="INO80_su_Ies4"/>
</dbReference>
<feature type="compositionally biased region" description="Polar residues" evidence="1">
    <location>
        <begin position="72"/>
        <end position="82"/>
    </location>
</feature>
<feature type="region of interest" description="Disordered" evidence="1">
    <location>
        <begin position="235"/>
        <end position="285"/>
    </location>
</feature>
<feature type="compositionally biased region" description="Basic and acidic residues" evidence="1">
    <location>
        <begin position="52"/>
        <end position="66"/>
    </location>
</feature>
<organism evidence="2 3">
    <name type="scientific">Alectoria fallacina</name>
    <dbReference type="NCBI Taxonomy" id="1903189"/>
    <lineage>
        <taxon>Eukaryota</taxon>
        <taxon>Fungi</taxon>
        <taxon>Dikarya</taxon>
        <taxon>Ascomycota</taxon>
        <taxon>Pezizomycotina</taxon>
        <taxon>Lecanoromycetes</taxon>
        <taxon>OSLEUM clade</taxon>
        <taxon>Lecanoromycetidae</taxon>
        <taxon>Lecanorales</taxon>
        <taxon>Lecanorineae</taxon>
        <taxon>Parmeliaceae</taxon>
        <taxon>Alectoria</taxon>
    </lineage>
</organism>
<feature type="region of interest" description="Disordered" evidence="1">
    <location>
        <begin position="1"/>
        <end position="189"/>
    </location>
</feature>
<feature type="compositionally biased region" description="Basic and acidic residues" evidence="1">
    <location>
        <begin position="127"/>
        <end position="146"/>
    </location>
</feature>
<sequence length="285" mass="29792">MAPGSKTATAARRVSSSLSKVSTPSNTATPVATTNARPIKPSKPSKVVNLRLPRDMLSRFPHEQTVRKVTQPKKSPLSTSTIVAPDEPTASAPIKTEPDHTTPSTESGSSSSPVKDVKQEGLPALKSDVKRELGAGVESEDKDKPKNPPRKRARPEGKPDGRTAAARLAKGTSGPGAGTSHKLGPKANQGAINAGLRALDRTGKACRKWEKTGFRVKSFTGRIWEIPSWKAPTAKAFGSEAESGQVTPNSQSKENSSSNIGSDKSLAAKPSNIASSPAPTIAIPA</sequence>
<evidence type="ECO:0000256" key="1">
    <source>
        <dbReference type="SAM" id="MobiDB-lite"/>
    </source>
</evidence>
<gene>
    <name evidence="2" type="ORF">ALECFALPRED_005953</name>
</gene>
<feature type="compositionally biased region" description="Low complexity" evidence="1">
    <location>
        <begin position="270"/>
        <end position="285"/>
    </location>
</feature>
<feature type="compositionally biased region" description="Polar residues" evidence="1">
    <location>
        <begin position="242"/>
        <end position="262"/>
    </location>
</feature>
<dbReference type="Pfam" id="PF08193">
    <property type="entry name" value="INO80_Ies4"/>
    <property type="match status" value="1"/>
</dbReference>
<protein>
    <submittedName>
        <fullName evidence="2">Uncharacterized protein</fullName>
    </submittedName>
</protein>
<evidence type="ECO:0000313" key="2">
    <source>
        <dbReference type="EMBL" id="CAF9934455.1"/>
    </source>
</evidence>
<feature type="compositionally biased region" description="Low complexity" evidence="1">
    <location>
        <begin position="101"/>
        <end position="113"/>
    </location>
</feature>